<dbReference type="InterPro" id="IPR005946">
    <property type="entry name" value="Rib-P_diPkinase"/>
</dbReference>
<feature type="domain" description="Ribose-phosphate pyrophosphokinase N-terminal" evidence="10">
    <location>
        <begin position="28"/>
        <end position="124"/>
    </location>
</feature>
<dbReference type="EC" id="2.7.6.1" evidence="1"/>
<dbReference type="GO" id="GO:0005737">
    <property type="term" value="C:cytoplasm"/>
    <property type="evidence" value="ECO:0007669"/>
    <property type="project" value="TreeGrafter"/>
</dbReference>
<evidence type="ECO:0000256" key="4">
    <source>
        <dbReference type="ARBA" id="ARBA00022741"/>
    </source>
</evidence>
<dbReference type="FunFam" id="3.40.50.2020:FF:000014">
    <property type="entry name" value="Ribose-phosphate pyrophosphokinase 1"/>
    <property type="match status" value="1"/>
</dbReference>
<accession>A0A7J3ZJ44</accession>
<dbReference type="NCBIfam" id="TIGR01251">
    <property type="entry name" value="ribP_PPkin"/>
    <property type="match status" value="1"/>
</dbReference>
<evidence type="ECO:0000256" key="3">
    <source>
        <dbReference type="ARBA" id="ARBA00022727"/>
    </source>
</evidence>
<evidence type="ECO:0000259" key="9">
    <source>
        <dbReference type="Pfam" id="PF00156"/>
    </source>
</evidence>
<dbReference type="PANTHER" id="PTHR10210:SF32">
    <property type="entry name" value="RIBOSE-PHOSPHATE PYROPHOSPHOKINASE 2"/>
    <property type="match status" value="1"/>
</dbReference>
<reference evidence="11" key="1">
    <citation type="journal article" date="2020" name="mSystems">
        <title>Genome- and Community-Level Interaction Insights into Carbon Utilization and Element Cycling Functions of Hydrothermarchaeota in Hydrothermal Sediment.</title>
        <authorList>
            <person name="Zhou Z."/>
            <person name="Liu Y."/>
            <person name="Xu W."/>
            <person name="Pan J."/>
            <person name="Luo Z.H."/>
            <person name="Li M."/>
        </authorList>
    </citation>
    <scope>NUCLEOTIDE SEQUENCE [LARGE SCALE GENOMIC DNA]</scope>
    <source>
        <strain evidence="11">SpSt-1116</strain>
    </source>
</reference>
<dbReference type="GO" id="GO:0002189">
    <property type="term" value="C:ribose phosphate diphosphokinase complex"/>
    <property type="evidence" value="ECO:0007669"/>
    <property type="project" value="TreeGrafter"/>
</dbReference>
<keyword evidence="4" id="KW-0547">Nucleotide-binding</keyword>
<gene>
    <name evidence="11" type="ORF">ENM78_01180</name>
</gene>
<dbReference type="GO" id="GO:0004749">
    <property type="term" value="F:ribose phosphate diphosphokinase activity"/>
    <property type="evidence" value="ECO:0007669"/>
    <property type="project" value="UniProtKB-EC"/>
</dbReference>
<dbReference type="EMBL" id="DRZC01000017">
    <property type="protein sequence ID" value="HHQ80068.1"/>
    <property type="molecule type" value="Genomic_DNA"/>
</dbReference>
<dbReference type="GO" id="GO:0000287">
    <property type="term" value="F:magnesium ion binding"/>
    <property type="evidence" value="ECO:0007669"/>
    <property type="project" value="InterPro"/>
</dbReference>
<keyword evidence="2" id="KW-0808">Transferase</keyword>
<comment type="catalytic activity">
    <reaction evidence="7">
        <text>D-ribose 5-phosphate + ATP = 5-phospho-alpha-D-ribose 1-diphosphate + AMP + H(+)</text>
        <dbReference type="Rhea" id="RHEA:15609"/>
        <dbReference type="ChEBI" id="CHEBI:15378"/>
        <dbReference type="ChEBI" id="CHEBI:30616"/>
        <dbReference type="ChEBI" id="CHEBI:58017"/>
        <dbReference type="ChEBI" id="CHEBI:78346"/>
        <dbReference type="ChEBI" id="CHEBI:456215"/>
        <dbReference type="EC" id="2.7.6.1"/>
    </reaction>
</comment>
<dbReference type="InterPro" id="IPR000836">
    <property type="entry name" value="PRTase_dom"/>
</dbReference>
<comment type="similarity">
    <text evidence="8">Belongs to the ribose-phosphate pyrophosphokinase family.</text>
</comment>
<proteinExistence type="inferred from homology"/>
<evidence type="ECO:0000256" key="6">
    <source>
        <dbReference type="ARBA" id="ARBA00022840"/>
    </source>
</evidence>
<dbReference type="GO" id="GO:0006015">
    <property type="term" value="P:5-phosphoribose 1-diphosphate biosynthetic process"/>
    <property type="evidence" value="ECO:0007669"/>
    <property type="project" value="TreeGrafter"/>
</dbReference>
<dbReference type="GO" id="GO:0016301">
    <property type="term" value="F:kinase activity"/>
    <property type="evidence" value="ECO:0007669"/>
    <property type="project" value="UniProtKB-KW"/>
</dbReference>
<feature type="domain" description="Phosphoribosyltransferase" evidence="9">
    <location>
        <begin position="166"/>
        <end position="265"/>
    </location>
</feature>
<dbReference type="Pfam" id="PF13793">
    <property type="entry name" value="Pribosyltran_N"/>
    <property type="match status" value="1"/>
</dbReference>
<evidence type="ECO:0000256" key="5">
    <source>
        <dbReference type="ARBA" id="ARBA00022777"/>
    </source>
</evidence>
<evidence type="ECO:0000256" key="2">
    <source>
        <dbReference type="ARBA" id="ARBA00022679"/>
    </source>
</evidence>
<dbReference type="PANTHER" id="PTHR10210">
    <property type="entry name" value="RIBOSE-PHOSPHATE DIPHOSPHOKINASE FAMILY MEMBER"/>
    <property type="match status" value="1"/>
</dbReference>
<comment type="caution">
    <text evidence="11">The sequence shown here is derived from an EMBL/GenBank/DDBJ whole genome shotgun (WGS) entry which is preliminary data.</text>
</comment>
<organism evidence="11">
    <name type="scientific">Fervidicoccus fontis</name>
    <dbReference type="NCBI Taxonomy" id="683846"/>
    <lineage>
        <taxon>Archaea</taxon>
        <taxon>Thermoproteota</taxon>
        <taxon>Thermoprotei</taxon>
        <taxon>Fervidicoccales</taxon>
        <taxon>Fervidicoccaceae</taxon>
        <taxon>Fervidicoccus</taxon>
    </lineage>
</organism>
<dbReference type="InterPro" id="IPR029057">
    <property type="entry name" value="PRTase-like"/>
</dbReference>
<evidence type="ECO:0000259" key="10">
    <source>
        <dbReference type="Pfam" id="PF13793"/>
    </source>
</evidence>
<dbReference type="SMART" id="SM01400">
    <property type="entry name" value="Pribosyltran_N"/>
    <property type="match status" value="1"/>
</dbReference>
<dbReference type="SUPFAM" id="SSF53271">
    <property type="entry name" value="PRTase-like"/>
    <property type="match status" value="1"/>
</dbReference>
<protein>
    <recommendedName>
        <fullName evidence="1">ribose-phosphate diphosphokinase</fullName>
        <ecNumber evidence="1">2.7.6.1</ecNumber>
    </recommendedName>
</protein>
<keyword evidence="5 11" id="KW-0418">Kinase</keyword>
<evidence type="ECO:0000313" key="11">
    <source>
        <dbReference type="EMBL" id="HHQ80068.1"/>
    </source>
</evidence>
<dbReference type="InterPro" id="IPR029099">
    <property type="entry name" value="Pribosyltran_N"/>
</dbReference>
<dbReference type="Gene3D" id="3.40.50.2020">
    <property type="match status" value="2"/>
</dbReference>
<name>A0A7J3ZJ44_9CREN</name>
<dbReference type="Pfam" id="PF00156">
    <property type="entry name" value="Pribosyltran"/>
    <property type="match status" value="1"/>
</dbReference>
<evidence type="ECO:0000256" key="8">
    <source>
        <dbReference type="RuleBase" id="RU004324"/>
    </source>
</evidence>
<dbReference type="GO" id="GO:0006164">
    <property type="term" value="P:purine nucleotide biosynthetic process"/>
    <property type="evidence" value="ECO:0007669"/>
    <property type="project" value="TreeGrafter"/>
</dbReference>
<evidence type="ECO:0000256" key="7">
    <source>
        <dbReference type="ARBA" id="ARBA00049535"/>
    </source>
</evidence>
<sequence length="308" mass="33797">MASVTVLLLGPQAWWYRREDIVEVTSSKTVLLSVSYKDFPDGETYVRVPVDEHEFRGEDVLVVHSLAPPQDKSLWQLLLILDALSSLGTRKIAVFIPYMAYARQDKVFLKGEPVSIRVLMRAIALQGAKVLFTVDIHNPQTLSEFGGYAENLLMYELLKSPIERKAPENLVVIAPDRGAIQRAEALARALGADFDYLEKLRDRNTGEISLKPKSLNVRGKTAVIVDDIISTGGTIARATQHLLEQGASNVLVVASHALMVGNAGEKIYNAGARAIYALDTLPPKEGVKYVSCIKSAISKIKMAGIIDL</sequence>
<dbReference type="CDD" id="cd06223">
    <property type="entry name" value="PRTases_typeI"/>
    <property type="match status" value="1"/>
</dbReference>
<dbReference type="GO" id="GO:0005524">
    <property type="term" value="F:ATP binding"/>
    <property type="evidence" value="ECO:0007669"/>
    <property type="project" value="UniProtKB-KW"/>
</dbReference>
<evidence type="ECO:0000256" key="1">
    <source>
        <dbReference type="ARBA" id="ARBA00013247"/>
    </source>
</evidence>
<keyword evidence="6" id="KW-0067">ATP-binding</keyword>
<dbReference type="AlphaFoldDB" id="A0A7J3ZJ44"/>
<keyword evidence="3 8" id="KW-0545">Nucleotide biosynthesis</keyword>